<dbReference type="Proteomes" id="UP000245086">
    <property type="component" value="Unassembled WGS sequence"/>
</dbReference>
<comment type="caution">
    <text evidence="3">The sequence shown here is derived from an EMBL/GenBank/DDBJ whole genome shotgun (WGS) entry which is preliminary data.</text>
</comment>
<reference evidence="3" key="1">
    <citation type="journal article" date="2018" name="Genome Announc.">
        <title>Draft Genome Sequence of "Candidatus Phycosocius bacilliformis," an Alphaproteobacterial Ectosymbiont of the Hydrocarbon-Producing Green Alga Botryococcus braunii.</title>
        <authorList>
            <person name="Tanabe Y."/>
            <person name="Yamaguchi H."/>
            <person name="Watanabe M.M."/>
        </authorList>
    </citation>
    <scope>NUCLEOTIDE SEQUENCE [LARGE SCALE GENOMIC DNA]</scope>
    <source>
        <strain evidence="3">BOTRYCO-2</strain>
    </source>
</reference>
<dbReference type="OrthoDB" id="9809995at2"/>
<dbReference type="InterPro" id="IPR000905">
    <property type="entry name" value="Gcp-like_dom"/>
</dbReference>
<dbReference type="NCBIfam" id="TIGR03725">
    <property type="entry name" value="T6A_YeaZ"/>
    <property type="match status" value="1"/>
</dbReference>
<dbReference type="AlphaFoldDB" id="A0A2P2EDS7"/>
<evidence type="ECO:0000313" key="4">
    <source>
        <dbReference type="Proteomes" id="UP000245086"/>
    </source>
</evidence>
<gene>
    <name evidence="3" type="primary">tsaB</name>
    <name evidence="3" type="ORF">PbB2_02902</name>
</gene>
<dbReference type="SUPFAM" id="SSF53067">
    <property type="entry name" value="Actin-like ATPase domain"/>
    <property type="match status" value="1"/>
</dbReference>
<feature type="domain" description="Gcp-like" evidence="2">
    <location>
        <begin position="32"/>
        <end position="105"/>
    </location>
</feature>
<dbReference type="GO" id="GO:0005829">
    <property type="term" value="C:cytosol"/>
    <property type="evidence" value="ECO:0007669"/>
    <property type="project" value="TreeGrafter"/>
</dbReference>
<proteinExistence type="predicted"/>
<evidence type="ECO:0000313" key="3">
    <source>
        <dbReference type="EMBL" id="GBF59210.1"/>
    </source>
</evidence>
<dbReference type="Gene3D" id="3.30.420.40">
    <property type="match status" value="2"/>
</dbReference>
<dbReference type="CDD" id="cd24032">
    <property type="entry name" value="ASKHA_NBD_TsaB"/>
    <property type="match status" value="1"/>
</dbReference>
<dbReference type="InterPro" id="IPR043129">
    <property type="entry name" value="ATPase_NBD"/>
</dbReference>
<evidence type="ECO:0000256" key="1">
    <source>
        <dbReference type="SAM" id="MobiDB-lite"/>
    </source>
</evidence>
<sequence length="214" mass="22280">MLILSIDTALTACSVGLVHNGQTLAVRCEPMSKGQAERLAPMARDLLAEAGIVPNALDRIAVTRGPGAFTGVRIGLAFARGLALALNKPCIGLSTLEVLAHGASAPRTLAAISVAGSLFVGAWEGRACALEPTRLSPESLAAHLSGPWTLTGPGAASLADQFPDWPVVEQAYPDPIILAQLAQHLDPDRHPPSPLYLRGHDAKLPGGRSLDEDL</sequence>
<feature type="region of interest" description="Disordered" evidence="1">
    <location>
        <begin position="189"/>
        <end position="214"/>
    </location>
</feature>
<organism evidence="3 4">
    <name type="scientific">Candidatus Phycosocius bacilliformis</name>
    <dbReference type="NCBI Taxonomy" id="1445552"/>
    <lineage>
        <taxon>Bacteria</taxon>
        <taxon>Pseudomonadati</taxon>
        <taxon>Pseudomonadota</taxon>
        <taxon>Alphaproteobacteria</taxon>
        <taxon>Caulobacterales</taxon>
        <taxon>Caulobacterales incertae sedis</taxon>
        <taxon>Candidatus Phycosocius</taxon>
    </lineage>
</organism>
<dbReference type="GO" id="GO:0002949">
    <property type="term" value="P:tRNA threonylcarbamoyladenosine modification"/>
    <property type="evidence" value="ECO:0007669"/>
    <property type="project" value="InterPro"/>
</dbReference>
<dbReference type="PANTHER" id="PTHR11735">
    <property type="entry name" value="TRNA N6-ADENOSINE THREONYLCARBAMOYLTRANSFERASE"/>
    <property type="match status" value="1"/>
</dbReference>
<dbReference type="EMBL" id="BFBR01000011">
    <property type="protein sequence ID" value="GBF59210.1"/>
    <property type="molecule type" value="Genomic_DNA"/>
</dbReference>
<evidence type="ECO:0000259" key="2">
    <source>
        <dbReference type="Pfam" id="PF00814"/>
    </source>
</evidence>
<keyword evidence="4" id="KW-1185">Reference proteome</keyword>
<protein>
    <submittedName>
        <fullName evidence="3">tRNA threonylcarbamoyladenosine biosynthesis protein TsaB</fullName>
    </submittedName>
</protein>
<name>A0A2P2EDS7_9PROT</name>
<dbReference type="InterPro" id="IPR022496">
    <property type="entry name" value="T6A_TsaB"/>
</dbReference>
<dbReference type="Pfam" id="PF00814">
    <property type="entry name" value="TsaD"/>
    <property type="match status" value="1"/>
</dbReference>
<dbReference type="PANTHER" id="PTHR11735:SF11">
    <property type="entry name" value="TRNA THREONYLCARBAMOYLADENOSINE BIOSYNTHESIS PROTEIN TSAB"/>
    <property type="match status" value="1"/>
</dbReference>
<accession>A0A2P2EDS7</accession>
<feature type="compositionally biased region" description="Basic and acidic residues" evidence="1">
    <location>
        <begin position="198"/>
        <end position="214"/>
    </location>
</feature>